<dbReference type="RefSeq" id="WP_114299297.1">
    <property type="nucleotide sequence ID" value="NZ_QPJT01000028.1"/>
</dbReference>
<protein>
    <submittedName>
        <fullName evidence="1">Uncharacterized protein</fullName>
    </submittedName>
</protein>
<reference evidence="1 2" key="1">
    <citation type="submission" date="2018-07" db="EMBL/GenBank/DDBJ databases">
        <title>Genomic Encyclopedia of Type Strains, Phase IV (KMG-IV): sequencing the most valuable type-strain genomes for metagenomic binning, comparative biology and taxonomic classification.</title>
        <authorList>
            <person name="Goeker M."/>
        </authorList>
    </citation>
    <scope>NUCLEOTIDE SEQUENCE [LARGE SCALE GENOMIC DNA]</scope>
    <source>
        <strain evidence="1 2">DSM 27016</strain>
    </source>
</reference>
<organism evidence="1 2">
    <name type="scientific">Anaerobacterium chartisolvens</name>
    <dbReference type="NCBI Taxonomy" id="1297424"/>
    <lineage>
        <taxon>Bacteria</taxon>
        <taxon>Bacillati</taxon>
        <taxon>Bacillota</taxon>
        <taxon>Clostridia</taxon>
        <taxon>Eubacteriales</taxon>
        <taxon>Oscillospiraceae</taxon>
        <taxon>Anaerobacterium</taxon>
    </lineage>
</organism>
<dbReference type="Proteomes" id="UP000253034">
    <property type="component" value="Unassembled WGS sequence"/>
</dbReference>
<gene>
    <name evidence="1" type="ORF">DFR58_1283</name>
</gene>
<evidence type="ECO:0000313" key="1">
    <source>
        <dbReference type="EMBL" id="RCX10504.1"/>
    </source>
</evidence>
<dbReference type="AlphaFoldDB" id="A0A369ASR8"/>
<accession>A0A369ASR8</accession>
<name>A0A369ASR8_9FIRM</name>
<evidence type="ECO:0000313" key="2">
    <source>
        <dbReference type="Proteomes" id="UP000253034"/>
    </source>
</evidence>
<sequence length="66" mass="7827">MSANESYKAYLEFLRSNLDTVMEGREIEYQCPFCNTSEKIKILKQDTARCLRCGNEFKVEIRFHID</sequence>
<dbReference type="OrthoDB" id="3174166at2"/>
<dbReference type="EMBL" id="QPJT01000028">
    <property type="protein sequence ID" value="RCX10504.1"/>
    <property type="molecule type" value="Genomic_DNA"/>
</dbReference>
<comment type="caution">
    <text evidence="1">The sequence shown here is derived from an EMBL/GenBank/DDBJ whole genome shotgun (WGS) entry which is preliminary data.</text>
</comment>
<proteinExistence type="predicted"/>
<keyword evidence="2" id="KW-1185">Reference proteome</keyword>